<reference evidence="7" key="1">
    <citation type="journal article" date="2013" name="J. Plant Res.">
        <title>Effect of fungi and light on seed germination of three Opuntia species from semiarid lands of central Mexico.</title>
        <authorList>
            <person name="Delgado-Sanchez P."/>
            <person name="Jimenez-Bremont J.F."/>
            <person name="Guerrero-Gonzalez Mde L."/>
            <person name="Flores J."/>
        </authorList>
    </citation>
    <scope>NUCLEOTIDE SEQUENCE</scope>
    <source>
        <tissue evidence="7">Cladode</tissue>
    </source>
</reference>
<reference evidence="7" key="2">
    <citation type="submission" date="2020-07" db="EMBL/GenBank/DDBJ databases">
        <authorList>
            <person name="Vera ALvarez R."/>
            <person name="Arias-Moreno D.M."/>
            <person name="Jimenez-Jacinto V."/>
            <person name="Jimenez-Bremont J.F."/>
            <person name="Swaminathan K."/>
            <person name="Moose S.P."/>
            <person name="Guerrero-Gonzalez M.L."/>
            <person name="Marino-Ramirez L."/>
            <person name="Landsman D."/>
            <person name="Rodriguez-Kessler M."/>
            <person name="Delgado-Sanchez P."/>
        </authorList>
    </citation>
    <scope>NUCLEOTIDE SEQUENCE</scope>
    <source>
        <tissue evidence="7">Cladode</tissue>
    </source>
</reference>
<dbReference type="SUPFAM" id="SSF57850">
    <property type="entry name" value="RING/U-box"/>
    <property type="match status" value="1"/>
</dbReference>
<evidence type="ECO:0000256" key="2">
    <source>
        <dbReference type="ARBA" id="ARBA00022771"/>
    </source>
</evidence>
<feature type="transmembrane region" description="Helical" evidence="5">
    <location>
        <begin position="365"/>
        <end position="382"/>
    </location>
</feature>
<feature type="compositionally biased region" description="Polar residues" evidence="4">
    <location>
        <begin position="9"/>
        <end position="25"/>
    </location>
</feature>
<sequence length="496" mass="53689">MGTEEGSVSKENGSQQTPTIANQQVGEAGEITEEIPIGHYRRPQNLIVEIASKSVECSPEDSVKTDTLPTPSPTARRVNFSPTHGILRLNRSPTSNLPKDKSTFRNLLPKLSFKFKNSSADIEKAAILALGSPSSVRGNRPRFARTFSLTKFFTQKANTASSLPATPILHSNPGSTHGGNKGRVQLPIHRSRSVPVLNKDGSVRQMDSFGGVFRVIPATPRIKGGTVTASAASATTPEDENDGVEDIPEEEAVCRICFVELGEGSEMLKMECSCKGELALAHQECAVKWFSIKGDKICDVCNQEVQNLPVTLLRIQNSQALQGSSTQRLEVGYRVWHNVPVLVIVSMLAYFCFLEQLLFNKMGSGAIAITLPFSCILGLLASMTSTTMAARKYIWIYAAVQFILVVVFAHILFSLLHVQAVVSVIVAAFVGFGVTMCGCSIVLEVLRWRRIWQGRSNMQHGLEAGVPTATVPPESVGTHQVVATPSANTTDNSGSH</sequence>
<feature type="region of interest" description="Disordered" evidence="4">
    <location>
        <begin position="226"/>
        <end position="245"/>
    </location>
</feature>
<dbReference type="EMBL" id="GISG01158285">
    <property type="protein sequence ID" value="MBA4649093.1"/>
    <property type="molecule type" value="Transcribed_RNA"/>
</dbReference>
<dbReference type="PANTHER" id="PTHR46158">
    <property type="entry name" value="OS02G0165000 PROTEIN"/>
    <property type="match status" value="1"/>
</dbReference>
<feature type="compositionally biased region" description="Low complexity" evidence="4">
    <location>
        <begin position="226"/>
        <end position="236"/>
    </location>
</feature>
<name>A0A7C8ZSE4_OPUST</name>
<dbReference type="InterPro" id="IPR011016">
    <property type="entry name" value="Znf_RING-CH"/>
</dbReference>
<feature type="transmembrane region" description="Helical" evidence="5">
    <location>
        <begin position="422"/>
        <end position="446"/>
    </location>
</feature>
<dbReference type="GO" id="GO:0008270">
    <property type="term" value="F:zinc ion binding"/>
    <property type="evidence" value="ECO:0007669"/>
    <property type="project" value="UniProtKB-KW"/>
</dbReference>
<evidence type="ECO:0000256" key="1">
    <source>
        <dbReference type="ARBA" id="ARBA00022723"/>
    </source>
</evidence>
<feature type="region of interest" description="Disordered" evidence="4">
    <location>
        <begin position="1"/>
        <end position="38"/>
    </location>
</feature>
<dbReference type="Gene3D" id="3.30.40.10">
    <property type="entry name" value="Zinc/RING finger domain, C3HC4 (zinc finger)"/>
    <property type="match status" value="1"/>
</dbReference>
<keyword evidence="2" id="KW-0863">Zinc-finger</keyword>
<dbReference type="CDD" id="cd16495">
    <property type="entry name" value="RING_CH-C4HC3_MARCH"/>
    <property type="match status" value="1"/>
</dbReference>
<evidence type="ECO:0000313" key="7">
    <source>
        <dbReference type="EMBL" id="MBA4649093.1"/>
    </source>
</evidence>
<keyword evidence="5" id="KW-0472">Membrane</keyword>
<dbReference type="InterPro" id="IPR013083">
    <property type="entry name" value="Znf_RING/FYVE/PHD"/>
</dbReference>
<keyword evidence="5" id="KW-0812">Transmembrane</keyword>
<evidence type="ECO:0000256" key="3">
    <source>
        <dbReference type="ARBA" id="ARBA00022833"/>
    </source>
</evidence>
<evidence type="ECO:0000259" key="6">
    <source>
        <dbReference type="PROSITE" id="PS51292"/>
    </source>
</evidence>
<organism evidence="7">
    <name type="scientific">Opuntia streptacantha</name>
    <name type="common">Prickly pear cactus</name>
    <name type="synonym">Opuntia cardona</name>
    <dbReference type="NCBI Taxonomy" id="393608"/>
    <lineage>
        <taxon>Eukaryota</taxon>
        <taxon>Viridiplantae</taxon>
        <taxon>Streptophyta</taxon>
        <taxon>Embryophyta</taxon>
        <taxon>Tracheophyta</taxon>
        <taxon>Spermatophyta</taxon>
        <taxon>Magnoliopsida</taxon>
        <taxon>eudicotyledons</taxon>
        <taxon>Gunneridae</taxon>
        <taxon>Pentapetalae</taxon>
        <taxon>Caryophyllales</taxon>
        <taxon>Cactineae</taxon>
        <taxon>Cactaceae</taxon>
        <taxon>Opuntioideae</taxon>
        <taxon>Opuntia</taxon>
    </lineage>
</organism>
<feature type="transmembrane region" description="Helical" evidence="5">
    <location>
        <begin position="335"/>
        <end position="359"/>
    </location>
</feature>
<feature type="transmembrane region" description="Helical" evidence="5">
    <location>
        <begin position="394"/>
        <end position="416"/>
    </location>
</feature>
<feature type="domain" description="RING-CH-type" evidence="6">
    <location>
        <begin position="246"/>
        <end position="308"/>
    </location>
</feature>
<evidence type="ECO:0000256" key="4">
    <source>
        <dbReference type="SAM" id="MobiDB-lite"/>
    </source>
</evidence>
<dbReference type="SMART" id="SM00744">
    <property type="entry name" value="RINGv"/>
    <property type="match status" value="1"/>
</dbReference>
<feature type="region of interest" description="Disordered" evidence="4">
    <location>
        <begin position="163"/>
        <end position="182"/>
    </location>
</feature>
<accession>A0A7C8ZSE4</accession>
<dbReference type="PANTHER" id="PTHR46158:SF10">
    <property type="entry name" value="RING-CH-TYPE DOMAIN-CONTAINING PROTEIN"/>
    <property type="match status" value="1"/>
</dbReference>
<evidence type="ECO:0000256" key="5">
    <source>
        <dbReference type="SAM" id="Phobius"/>
    </source>
</evidence>
<dbReference type="Pfam" id="PF12906">
    <property type="entry name" value="RINGv"/>
    <property type="match status" value="1"/>
</dbReference>
<keyword evidence="1" id="KW-0479">Metal-binding</keyword>
<dbReference type="AlphaFoldDB" id="A0A7C8ZSE4"/>
<keyword evidence="3" id="KW-0862">Zinc</keyword>
<dbReference type="PROSITE" id="PS51292">
    <property type="entry name" value="ZF_RING_CH"/>
    <property type="match status" value="1"/>
</dbReference>
<proteinExistence type="predicted"/>
<protein>
    <recommendedName>
        <fullName evidence="6">RING-CH-type domain-containing protein</fullName>
    </recommendedName>
</protein>
<keyword evidence="5" id="KW-1133">Transmembrane helix</keyword>